<keyword evidence="3" id="KW-0808">Transferase</keyword>
<name>A1SRC6_PSYIN</name>
<dbReference type="PANTHER" id="PTHR43071:SF2">
    <property type="entry name" value="2-AMINO-4-HYDROXY-6-HYDROXYMETHYLDIHYDROPTERIDINE PYROPHOSPHOKINASE"/>
    <property type="match status" value="1"/>
</dbReference>
<keyword evidence="6" id="KW-0067">ATP-binding</keyword>
<dbReference type="AlphaFoldDB" id="A1SRC6"/>
<dbReference type="GO" id="GO:0005524">
    <property type="term" value="F:ATP binding"/>
    <property type="evidence" value="ECO:0007669"/>
    <property type="project" value="UniProtKB-KW"/>
</dbReference>
<comment type="pathway">
    <text evidence="1">Cofactor biosynthesis; tetrahydrofolate biosynthesis; 2-amino-4-hydroxy-6-hydroxymethyl-7,8-dihydropteridine diphosphate from 7,8-dihydroneopterin triphosphate: step 4/4.</text>
</comment>
<dbReference type="UniPathway" id="UPA00077">
    <property type="reaction ID" value="UER00155"/>
</dbReference>
<keyword evidence="5 9" id="KW-0418">Kinase</keyword>
<sequence length="164" mass="18637">MAAVFIGVGSSINRSENIRLGIAALQAEFGELLLSPLYESEAVGFSGVNFYNLVVKLHTEQNIVELIKKLKGIEKQHGRPEKSSKFTPRTLDLDLLLYDQQIDPDIDLPRGEILKNAFVLKPLSELAPTLRHPVLGETYQALWRNYPQQKQKLWKVSKQLPDHY</sequence>
<reference evidence="9 10" key="1">
    <citation type="submission" date="2007-01" db="EMBL/GenBank/DDBJ databases">
        <title>Complete sequence of Psychromonas ingrahamii 37.</title>
        <authorList>
            <consortium name="US DOE Joint Genome Institute"/>
            <person name="Copeland A."/>
            <person name="Lucas S."/>
            <person name="Lapidus A."/>
            <person name="Barry K."/>
            <person name="Detter J.C."/>
            <person name="Glavina del Rio T."/>
            <person name="Hammon N."/>
            <person name="Israni S."/>
            <person name="Dalin E."/>
            <person name="Tice H."/>
            <person name="Pitluck S."/>
            <person name="Thompson L.S."/>
            <person name="Brettin T."/>
            <person name="Bruce D."/>
            <person name="Han C."/>
            <person name="Tapia R."/>
            <person name="Schmutz J."/>
            <person name="Larimer F."/>
            <person name="Land M."/>
            <person name="Hauser L."/>
            <person name="Kyrpides N."/>
            <person name="Ivanova N."/>
            <person name="Staley J."/>
            <person name="Richardson P."/>
        </authorList>
    </citation>
    <scope>NUCLEOTIDE SEQUENCE [LARGE SCALE GENOMIC DNA]</scope>
    <source>
        <strain evidence="9 10">37</strain>
    </source>
</reference>
<evidence type="ECO:0000259" key="8">
    <source>
        <dbReference type="Pfam" id="PF01288"/>
    </source>
</evidence>
<evidence type="ECO:0000313" key="10">
    <source>
        <dbReference type="Proteomes" id="UP000000639"/>
    </source>
</evidence>
<dbReference type="GO" id="GO:0016301">
    <property type="term" value="F:kinase activity"/>
    <property type="evidence" value="ECO:0007669"/>
    <property type="project" value="UniProtKB-KW"/>
</dbReference>
<dbReference type="OrthoDB" id="9790168at2"/>
<evidence type="ECO:0000313" key="9">
    <source>
        <dbReference type="EMBL" id="ABM02041.1"/>
    </source>
</evidence>
<dbReference type="eggNOG" id="COG0801">
    <property type="taxonomic scope" value="Bacteria"/>
</dbReference>
<dbReference type="GO" id="GO:0046654">
    <property type="term" value="P:tetrahydrofolate biosynthetic process"/>
    <property type="evidence" value="ECO:0007669"/>
    <property type="project" value="UniProtKB-UniPathway"/>
</dbReference>
<dbReference type="Gene3D" id="3.30.70.560">
    <property type="entry name" value="7,8-Dihydro-6-hydroxymethylpterin-pyrophosphokinase HPPK"/>
    <property type="match status" value="1"/>
</dbReference>
<dbReference type="CDD" id="cd00483">
    <property type="entry name" value="HPPK"/>
    <property type="match status" value="1"/>
</dbReference>
<dbReference type="PANTHER" id="PTHR43071">
    <property type="entry name" value="2-AMINO-4-HYDROXY-6-HYDROXYMETHYLDIHYDROPTERIDINE PYROPHOSPHOKINASE"/>
    <property type="match status" value="1"/>
</dbReference>
<evidence type="ECO:0000256" key="4">
    <source>
        <dbReference type="ARBA" id="ARBA00022741"/>
    </source>
</evidence>
<evidence type="ECO:0000256" key="2">
    <source>
        <dbReference type="ARBA" id="ARBA00013253"/>
    </source>
</evidence>
<protein>
    <recommendedName>
        <fullName evidence="2">2-amino-4-hydroxy-6-hydroxymethyldihydropteridine diphosphokinase</fullName>
        <ecNumber evidence="2">2.7.6.3</ecNumber>
    </recommendedName>
</protein>
<dbReference type="EC" id="2.7.6.3" evidence="2"/>
<keyword evidence="4" id="KW-0547">Nucleotide-binding</keyword>
<dbReference type="KEGG" id="pin:Ping_0173"/>
<evidence type="ECO:0000256" key="3">
    <source>
        <dbReference type="ARBA" id="ARBA00022679"/>
    </source>
</evidence>
<dbReference type="SUPFAM" id="SSF55083">
    <property type="entry name" value="6-hydroxymethyl-7,8-dihydropterin pyrophosphokinase, HPPK"/>
    <property type="match status" value="1"/>
</dbReference>
<organism evidence="9 10">
    <name type="scientific">Psychromonas ingrahamii (strain DSM 17664 / CCUG 51855 / 37)</name>
    <dbReference type="NCBI Taxonomy" id="357804"/>
    <lineage>
        <taxon>Bacteria</taxon>
        <taxon>Pseudomonadati</taxon>
        <taxon>Pseudomonadota</taxon>
        <taxon>Gammaproteobacteria</taxon>
        <taxon>Alteromonadales</taxon>
        <taxon>Psychromonadaceae</taxon>
        <taxon>Psychromonas</taxon>
    </lineage>
</organism>
<keyword evidence="10" id="KW-1185">Reference proteome</keyword>
<dbReference type="InterPro" id="IPR000550">
    <property type="entry name" value="Hppk"/>
</dbReference>
<feature type="domain" description="7,8-dihydro-6-hydroxymethylpterin-pyrophosphokinase" evidence="8">
    <location>
        <begin position="5"/>
        <end position="128"/>
    </location>
</feature>
<gene>
    <name evidence="9" type="ordered locus">Ping_0173</name>
</gene>
<dbReference type="STRING" id="357804.Ping_0173"/>
<evidence type="ECO:0000256" key="1">
    <source>
        <dbReference type="ARBA" id="ARBA00005051"/>
    </source>
</evidence>
<evidence type="ECO:0000256" key="5">
    <source>
        <dbReference type="ARBA" id="ARBA00022777"/>
    </source>
</evidence>
<dbReference type="GO" id="GO:0003848">
    <property type="term" value="F:2-amino-4-hydroxy-6-hydroxymethyldihydropteridine diphosphokinase activity"/>
    <property type="evidence" value="ECO:0007669"/>
    <property type="project" value="UniProtKB-EC"/>
</dbReference>
<evidence type="ECO:0000256" key="7">
    <source>
        <dbReference type="ARBA" id="ARBA00022909"/>
    </source>
</evidence>
<dbReference type="GO" id="GO:0046656">
    <property type="term" value="P:folic acid biosynthetic process"/>
    <property type="evidence" value="ECO:0007669"/>
    <property type="project" value="UniProtKB-KW"/>
</dbReference>
<proteinExistence type="predicted"/>
<dbReference type="Proteomes" id="UP000000639">
    <property type="component" value="Chromosome"/>
</dbReference>
<dbReference type="EMBL" id="CP000510">
    <property type="protein sequence ID" value="ABM02041.1"/>
    <property type="molecule type" value="Genomic_DNA"/>
</dbReference>
<dbReference type="RefSeq" id="WP_011768600.1">
    <property type="nucleotide sequence ID" value="NC_008709.1"/>
</dbReference>
<evidence type="ECO:0000256" key="6">
    <source>
        <dbReference type="ARBA" id="ARBA00022840"/>
    </source>
</evidence>
<dbReference type="HOGENOM" id="CLU_097916_2_2_6"/>
<dbReference type="NCBIfam" id="TIGR01498">
    <property type="entry name" value="folK"/>
    <property type="match status" value="1"/>
</dbReference>
<keyword evidence="7" id="KW-0289">Folate biosynthesis</keyword>
<dbReference type="InterPro" id="IPR035907">
    <property type="entry name" value="Hppk_sf"/>
</dbReference>
<accession>A1SRC6</accession>
<dbReference type="Pfam" id="PF01288">
    <property type="entry name" value="HPPK"/>
    <property type="match status" value="1"/>
</dbReference>